<accession>A0A821ZLH6</accession>
<reference evidence="2" key="1">
    <citation type="submission" date="2021-02" db="EMBL/GenBank/DDBJ databases">
        <authorList>
            <person name="Nowell W R."/>
        </authorList>
    </citation>
    <scope>NUCLEOTIDE SEQUENCE</scope>
</reference>
<evidence type="ECO:0000259" key="1">
    <source>
        <dbReference type="Pfam" id="PF16092"/>
    </source>
</evidence>
<comment type="caution">
    <text evidence="2">The sequence shown here is derived from an EMBL/GenBank/DDBJ whole genome shotgun (WGS) entry which is preliminary data.</text>
</comment>
<feature type="non-terminal residue" evidence="2">
    <location>
        <position position="1"/>
    </location>
</feature>
<protein>
    <recommendedName>
        <fullName evidence="1">Cilia- and flagella-associated protein 61 N-terminal domain-containing protein</fullName>
    </recommendedName>
</protein>
<evidence type="ECO:0000313" key="3">
    <source>
        <dbReference type="EMBL" id="CAF4989344.1"/>
    </source>
</evidence>
<feature type="domain" description="Cilia- and flagella-associated protein 61 N-terminal" evidence="1">
    <location>
        <begin position="2"/>
        <end position="59"/>
    </location>
</feature>
<sequence length="60" mass="6750">APLFNQYNDMLKQTYGDFFVAELIESQDENNKALVAECNGYAVGFMSISNEVNIDVLNEI</sequence>
<feature type="non-terminal residue" evidence="2">
    <location>
        <position position="60"/>
    </location>
</feature>
<organism evidence="2 4">
    <name type="scientific">Rotaria socialis</name>
    <dbReference type="NCBI Taxonomy" id="392032"/>
    <lineage>
        <taxon>Eukaryota</taxon>
        <taxon>Metazoa</taxon>
        <taxon>Spiralia</taxon>
        <taxon>Gnathifera</taxon>
        <taxon>Rotifera</taxon>
        <taxon>Eurotatoria</taxon>
        <taxon>Bdelloidea</taxon>
        <taxon>Philodinida</taxon>
        <taxon>Philodinidae</taxon>
        <taxon>Rotaria</taxon>
    </lineage>
</organism>
<evidence type="ECO:0000313" key="2">
    <source>
        <dbReference type="EMBL" id="CAF4989086.1"/>
    </source>
</evidence>
<name>A0A821ZLH6_9BILA</name>
<dbReference type="AlphaFoldDB" id="A0A821ZLH6"/>
<proteinExistence type="predicted"/>
<dbReference type="Proteomes" id="UP000663873">
    <property type="component" value="Unassembled WGS sequence"/>
</dbReference>
<dbReference type="EMBL" id="CAJOBP010105939">
    <property type="protein sequence ID" value="CAF4989086.1"/>
    <property type="molecule type" value="Genomic_DNA"/>
</dbReference>
<dbReference type="EMBL" id="CAJOBP010106026">
    <property type="protein sequence ID" value="CAF4989344.1"/>
    <property type="molecule type" value="Genomic_DNA"/>
</dbReference>
<dbReference type="InterPro" id="IPR032151">
    <property type="entry name" value="CFAP61_N"/>
</dbReference>
<keyword evidence="4" id="KW-1185">Reference proteome</keyword>
<evidence type="ECO:0000313" key="4">
    <source>
        <dbReference type="Proteomes" id="UP000663873"/>
    </source>
</evidence>
<dbReference type="Pfam" id="PF16092">
    <property type="entry name" value="CFAP61_N"/>
    <property type="match status" value="1"/>
</dbReference>
<dbReference type="PANTHER" id="PTHR21178">
    <property type="entry name" value="CILIA- AND FLAGELLA-ASSOCIATED PROTEIN 61"/>
    <property type="match status" value="1"/>
</dbReference>
<dbReference type="PANTHER" id="PTHR21178:SF8">
    <property type="entry name" value="CILIA- AND FLAGELLA-ASSOCIATED PROTEIN 61"/>
    <property type="match status" value="1"/>
</dbReference>
<dbReference type="InterPro" id="IPR038884">
    <property type="entry name" value="CFAP61"/>
</dbReference>
<gene>
    <name evidence="2" type="ORF">UJA718_LOCUS49728</name>
    <name evidence="3" type="ORF">UJA718_LOCUS49741</name>
</gene>